<dbReference type="RefSeq" id="WP_290261956.1">
    <property type="nucleotide sequence ID" value="NZ_JAUFQG010000004.1"/>
</dbReference>
<evidence type="ECO:0000313" key="6">
    <source>
        <dbReference type="EMBL" id="MFC4360960.1"/>
    </source>
</evidence>
<keyword evidence="6" id="KW-0575">Peroxidase</keyword>
<evidence type="ECO:0000259" key="5">
    <source>
        <dbReference type="PROSITE" id="PS51007"/>
    </source>
</evidence>
<dbReference type="Pfam" id="PF21419">
    <property type="entry name" value="RoxA-like_Cyt-c"/>
    <property type="match status" value="1"/>
</dbReference>
<dbReference type="SUPFAM" id="SSF46626">
    <property type="entry name" value="Cytochrome c"/>
    <property type="match status" value="1"/>
</dbReference>
<dbReference type="EMBL" id="JBHSCX010000002">
    <property type="protein sequence ID" value="MFC4360960.1"/>
    <property type="molecule type" value="Genomic_DNA"/>
</dbReference>
<dbReference type="GO" id="GO:0004601">
    <property type="term" value="F:peroxidase activity"/>
    <property type="evidence" value="ECO:0007669"/>
    <property type="project" value="UniProtKB-KW"/>
</dbReference>
<protein>
    <submittedName>
        <fullName evidence="6">Di-heme-cytochrome C peroxidase</fullName>
    </submittedName>
</protein>
<keyword evidence="2 4" id="KW-0479">Metal-binding</keyword>
<organism evidence="6 7">
    <name type="scientific">Simiduia curdlanivorans</name>
    <dbReference type="NCBI Taxonomy" id="1492769"/>
    <lineage>
        <taxon>Bacteria</taxon>
        <taxon>Pseudomonadati</taxon>
        <taxon>Pseudomonadota</taxon>
        <taxon>Gammaproteobacteria</taxon>
        <taxon>Cellvibrionales</taxon>
        <taxon>Cellvibrionaceae</taxon>
        <taxon>Simiduia</taxon>
    </lineage>
</organism>
<sequence>MSSQSHDFGKMFSYLKRALLAFVALVIIWAAIGAGNRAYHYWDNQPNAGALVVEQDRFGDEAKTIAYLEQGWGNRERLWFYNTSQGSNLLPMSFALNLKHVDDQQPFFAPAHILRYRYLPQQVSSSNPYGLPVGMTLDSYKGKPYFGFTCAACHTTQINYQGLGIRIDGGPALADMENFMLDLGRSLEATLTNADLLSEFTAKVLEQGDYDSAEAIQDELEIFSQRIGTYNLVNKPRDTGRALTHYGYARLDAFGRIYNRVLEHLITKSQLQPLLEQHLPAAEADDLIAAMAPMPELLRNQDRDFIIGQLNKKVSLKARLKLLNDLFNPADAPVSYPFLWDIPHHDYVQWNGIVQNAGIGPLGRNAGQVIGVFGTLEFEHNSGINPMAFINKQSFSKGHIEFTSSLDIRNLRLVEKQLKSLMSPQWPEQLLGAIDRDMAAKGRKHFVAYCASCHDDIVRDDPRRRVVAKFSHYDKVATDNKMAANSVEFSGGSGIVEGRYVDTEVGDLYLEPRAPIAGILSYTTRNVILERDPDKTWVEWLAERAFDFLLTVNENEVKPSIKRGDYSPNTMAKPYESLRAYKARPLNGIWATAPYLHNGSVPTLYDLLLPACTADNFVEGECRPNDFVVGSREFDPRKVGFRSQGYSGFAFNTAIYGNYNTGHEYAAGKTAQPNGQVLPALDDAERMELLEYLKTL</sequence>
<evidence type="ECO:0000256" key="2">
    <source>
        <dbReference type="ARBA" id="ARBA00022723"/>
    </source>
</evidence>
<dbReference type="NCBIfam" id="NF040606">
    <property type="entry name" value="CytoC_perox"/>
    <property type="match status" value="1"/>
</dbReference>
<accession>A0ABV8V159</accession>
<dbReference type="InterPro" id="IPR009056">
    <property type="entry name" value="Cyt_c-like_dom"/>
</dbReference>
<evidence type="ECO:0000313" key="7">
    <source>
        <dbReference type="Proteomes" id="UP001595840"/>
    </source>
</evidence>
<proteinExistence type="predicted"/>
<dbReference type="Gene3D" id="1.10.760.10">
    <property type="entry name" value="Cytochrome c-like domain"/>
    <property type="match status" value="1"/>
</dbReference>
<evidence type="ECO:0000256" key="3">
    <source>
        <dbReference type="ARBA" id="ARBA00023004"/>
    </source>
</evidence>
<comment type="caution">
    <text evidence="6">The sequence shown here is derived from an EMBL/GenBank/DDBJ whole genome shotgun (WGS) entry which is preliminary data.</text>
</comment>
<keyword evidence="3 4" id="KW-0408">Iron</keyword>
<dbReference type="PROSITE" id="PS51007">
    <property type="entry name" value="CYTC"/>
    <property type="match status" value="1"/>
</dbReference>
<dbReference type="PANTHER" id="PTHR30600">
    <property type="entry name" value="CYTOCHROME C PEROXIDASE-RELATED"/>
    <property type="match status" value="1"/>
</dbReference>
<dbReference type="InterPro" id="IPR047758">
    <property type="entry name" value="CytoC_perox"/>
</dbReference>
<keyword evidence="1 4" id="KW-0349">Heme</keyword>
<reference evidence="7" key="1">
    <citation type="journal article" date="2019" name="Int. J. Syst. Evol. Microbiol.">
        <title>The Global Catalogue of Microorganisms (GCM) 10K type strain sequencing project: providing services to taxonomists for standard genome sequencing and annotation.</title>
        <authorList>
            <consortium name="The Broad Institute Genomics Platform"/>
            <consortium name="The Broad Institute Genome Sequencing Center for Infectious Disease"/>
            <person name="Wu L."/>
            <person name="Ma J."/>
        </authorList>
    </citation>
    <scope>NUCLEOTIDE SEQUENCE [LARGE SCALE GENOMIC DNA]</scope>
    <source>
        <strain evidence="7">CECT 8570</strain>
    </source>
</reference>
<name>A0ABV8V159_9GAMM</name>
<evidence type="ECO:0000256" key="4">
    <source>
        <dbReference type="PROSITE-ProRule" id="PRU00433"/>
    </source>
</evidence>
<dbReference type="Proteomes" id="UP001595840">
    <property type="component" value="Unassembled WGS sequence"/>
</dbReference>
<dbReference type="InterPro" id="IPR036909">
    <property type="entry name" value="Cyt_c-like_dom_sf"/>
</dbReference>
<keyword evidence="7" id="KW-1185">Reference proteome</keyword>
<feature type="domain" description="Cytochrome c" evidence="5">
    <location>
        <begin position="137"/>
        <end position="295"/>
    </location>
</feature>
<keyword evidence="6" id="KW-0560">Oxidoreductase</keyword>
<dbReference type="InterPro" id="IPR051395">
    <property type="entry name" value="Cytochrome_c_Peroxidase/MauG"/>
</dbReference>
<gene>
    <name evidence="6" type="ORF">ACFOX3_01530</name>
</gene>
<dbReference type="PANTHER" id="PTHR30600:SF9">
    <property type="entry name" value="BLR7738 PROTEIN"/>
    <property type="match status" value="1"/>
</dbReference>
<evidence type="ECO:0000256" key="1">
    <source>
        <dbReference type="ARBA" id="ARBA00022617"/>
    </source>
</evidence>